<evidence type="ECO:0000313" key="8">
    <source>
        <dbReference type="EnsemblMetazoa" id="XP_020916608.1"/>
    </source>
</evidence>
<dbReference type="InterPro" id="IPR020472">
    <property type="entry name" value="WD40_PAC1"/>
</dbReference>
<dbReference type="PROSITE" id="PS00678">
    <property type="entry name" value="WD_REPEATS_1"/>
    <property type="match status" value="5"/>
</dbReference>
<accession>A0A913Y824</accession>
<dbReference type="InterPro" id="IPR025139">
    <property type="entry name" value="DUF4062"/>
</dbReference>
<evidence type="ECO:0000259" key="6">
    <source>
        <dbReference type="Pfam" id="PF17908"/>
    </source>
</evidence>
<feature type="repeat" description="WD" evidence="3">
    <location>
        <begin position="1431"/>
        <end position="1472"/>
    </location>
</feature>
<reference evidence="8" key="1">
    <citation type="submission" date="2022-11" db="UniProtKB">
        <authorList>
            <consortium name="EnsemblMetazoa"/>
        </authorList>
    </citation>
    <scope>IDENTIFICATION</scope>
</reference>
<protein>
    <submittedName>
        <fullName evidence="8">Uncharacterized protein</fullName>
    </submittedName>
</protein>
<dbReference type="PANTHER" id="PTHR19871">
    <property type="entry name" value="BETA TRANSDUCIN-RELATED PROTEIN"/>
    <property type="match status" value="1"/>
</dbReference>
<dbReference type="CDD" id="cd00200">
    <property type="entry name" value="WD40"/>
    <property type="match status" value="2"/>
</dbReference>
<feature type="repeat" description="WD" evidence="3">
    <location>
        <begin position="1256"/>
        <end position="1297"/>
    </location>
</feature>
<dbReference type="SMART" id="SM00320">
    <property type="entry name" value="WD40"/>
    <property type="match status" value="14"/>
</dbReference>
<organism evidence="8 9">
    <name type="scientific">Exaiptasia diaphana</name>
    <name type="common">Tropical sea anemone</name>
    <name type="synonym">Aiptasia pulchella</name>
    <dbReference type="NCBI Taxonomy" id="2652724"/>
    <lineage>
        <taxon>Eukaryota</taxon>
        <taxon>Metazoa</taxon>
        <taxon>Cnidaria</taxon>
        <taxon>Anthozoa</taxon>
        <taxon>Hexacorallia</taxon>
        <taxon>Actiniaria</taxon>
        <taxon>Aiptasiidae</taxon>
        <taxon>Exaiptasia</taxon>
    </lineage>
</organism>
<feature type="repeat" description="WD" evidence="3">
    <location>
        <begin position="1390"/>
        <end position="1431"/>
    </location>
</feature>
<dbReference type="Gene3D" id="3.40.50.300">
    <property type="entry name" value="P-loop containing nucleotide triphosphate hydrolases"/>
    <property type="match status" value="1"/>
</dbReference>
<dbReference type="InterPro" id="IPR019775">
    <property type="entry name" value="WD40_repeat_CS"/>
</dbReference>
<feature type="repeat" description="WD" evidence="3">
    <location>
        <begin position="935"/>
        <end position="976"/>
    </location>
</feature>
<feature type="domain" description="Orc1-like AAA ATPase" evidence="4">
    <location>
        <begin position="403"/>
        <end position="544"/>
    </location>
</feature>
<dbReference type="InterPro" id="IPR027417">
    <property type="entry name" value="P-loop_NTPase"/>
</dbReference>
<dbReference type="InterPro" id="IPR001680">
    <property type="entry name" value="WD40_rpt"/>
</dbReference>
<feature type="domain" description="APAF-1 helical" evidence="6">
    <location>
        <begin position="802"/>
        <end position="897"/>
    </location>
</feature>
<keyword evidence="2" id="KW-0677">Repeat</keyword>
<dbReference type="KEGG" id="epa:110253992"/>
<dbReference type="OrthoDB" id="2325716at2759"/>
<feature type="domain" description="NWD1/2-like winged helix-turn-helix" evidence="7">
    <location>
        <begin position="644"/>
        <end position="753"/>
    </location>
</feature>
<sequence>MGARVSCGEYPLKPSLSKSSPHFTLGDCDNDTEGVYIGHTDVVQRTTGKEESISTFQGFLPDIMDTRLVLKTVRVFLSSTFTDTRVDRNALMEEVFDPIRDLCQQHGIAFEVVDLRWGVRQESVDDHRVVNICMEEIKRCQETSLGIAFMALLGDKYGWRPLPPSIVAKDLETLLTYIDSSDAEVIREWYLRDDNAVPSTYNLQPISIQFPVRSKDEEERDRAWKDWGAVERRIWNCLRAAADVAELETDAEIKRVFKMSVTRMEVEKGVVQQKIKCQPSLVVDRRFDSVDVADKKASDFVDIKDKERVSECKDLISELKEKCIPSSLDVSSVLKFTNLQWHQEGLTRDKHGWYIDEMCAKVKNLLTDRINEIIKEIGPPNPLKEEIIRHALFCRDQTRSFEGRANILTAIHNYVRKECAEMPLVLYGESGIGKTALVAKAMTEIQERNPNMAVLYRFCGTTPESSTGRELTLSLINQIKEVYDIKKEIEEDYASVCQAFPEVMEKAAKDKPLCIMIDSLDQLTDENEARRFLEWLPRRIPNHVWLIVSTLPDVGGCFNRLQTFKISNENFIKVERLGPSDGEAILDSWLAKKNRRLTKEQRDLVLQSFNSCPLPLYLELVFNECCTWPSSRKESEITLQKDVPSMVNSLYDRLERYHGKILVSRVLGLLAAVSDGVNKDDILNILSCDDELLKDVLVWHDPPKKRLPPLLLARLRYDLGQFLVERGAHGVSLFALYHRQFIEVAAARYLHGEQYKATHTAIAKYFSGHYYNIYGKDRVIPDQPVAYSHKALNLRKLGVLPHSLMEASDFDELRNCLGDLDFIQAKCMAGLGYDMMSECSLGYQYALENNANEKTTQDLSDILQFLRSEVHILAKLPLLTFQQAVNSPQSSWICGAAVRKQSEWNKGSQNVLPQPEGWVEWTNKPNVTEAFLFELGGHSKGVLSTCFSRDDEKIISASEDNSIRLWNSHTGSLLAQLDGHTGAVTSLKVSPDGMLIASSSADQSIKLWSYQSEKCIQTLQGHQERITSISFNKDGTKILSASIDKTLKIWEVGTGKSIDTILGHLGHPLCCAWSPVSDDVAASCGDELELFIWDLSTRKKKHILQGHTIDKAMVNFPDKKKLNGHEKYHYDSLLWSVDFSQDGTLLASTGTDSNVFVWNVDTGERKCSFVIPNDGSAVCFVQAQQGTYLAAASAPHMTITLFEIGEKPQVISVLGGHSDWVMGVGFSSDGSRLTSASRDKTIRVWDINAAEKIKEVRFHSERCWCVAYSDDGRWLASASDDFKVCIWDTTTLQHVLVYEGHEKKRTFSCGVRACAFSHDSSLVASGGDEMIIRIWSRETGEDKIILPCQSCLLPWCLRFSPDDQRLIAVGEFSKGVLMWDLKNQTKIADFGGHERFCQYTEFSPSGNLIISCSIDNTAKIWDAKTFDLVTTLEHPNWVTCGAFSHKETTIATCSPDLNVRLWSIKDFQEIAVFKGHVSEIRMVCFSPDDSHVASAALDQSIRIWHLESQTLVHVFYGASGLWGLAWHPTNEDVLASGDAVGYLYFLKLKRRSEQ</sequence>
<evidence type="ECO:0000259" key="7">
    <source>
        <dbReference type="Pfam" id="PF25469"/>
    </source>
</evidence>
<dbReference type="Pfam" id="PF13271">
    <property type="entry name" value="DUF4062"/>
    <property type="match status" value="1"/>
</dbReference>
<dbReference type="GeneID" id="110253992"/>
<dbReference type="PROSITE" id="PS50294">
    <property type="entry name" value="WD_REPEATS_REGION"/>
    <property type="match status" value="8"/>
</dbReference>
<feature type="repeat" description="WD" evidence="3">
    <location>
        <begin position="1473"/>
        <end position="1514"/>
    </location>
</feature>
<dbReference type="PRINTS" id="PR00320">
    <property type="entry name" value="GPROTEINBRPT"/>
</dbReference>
<keyword evidence="9" id="KW-1185">Reference proteome</keyword>
<dbReference type="PROSITE" id="PS50082">
    <property type="entry name" value="WD_REPEATS_2"/>
    <property type="match status" value="10"/>
</dbReference>
<evidence type="ECO:0000256" key="1">
    <source>
        <dbReference type="ARBA" id="ARBA00022574"/>
    </source>
</evidence>
<feature type="repeat" description="WD" evidence="3">
    <location>
        <begin position="1311"/>
        <end position="1345"/>
    </location>
</feature>
<feature type="repeat" description="WD" evidence="3">
    <location>
        <begin position="1019"/>
        <end position="1060"/>
    </location>
</feature>
<dbReference type="Pfam" id="PF25469">
    <property type="entry name" value="WHD_NWD1"/>
    <property type="match status" value="1"/>
</dbReference>
<dbReference type="Gene3D" id="2.130.10.10">
    <property type="entry name" value="YVTN repeat-like/Quinoprotein amine dehydrogenase"/>
    <property type="match status" value="5"/>
</dbReference>
<dbReference type="PANTHER" id="PTHR19871:SF14">
    <property type="entry name" value="DUF4062 DOMAIN-CONTAINING PROTEIN"/>
    <property type="match status" value="1"/>
</dbReference>
<evidence type="ECO:0000313" key="9">
    <source>
        <dbReference type="Proteomes" id="UP000887567"/>
    </source>
</evidence>
<dbReference type="InterPro" id="IPR036322">
    <property type="entry name" value="WD40_repeat_dom_sf"/>
</dbReference>
<feature type="repeat" description="WD" evidence="3">
    <location>
        <begin position="1136"/>
        <end position="1168"/>
    </location>
</feature>
<dbReference type="InterPro" id="IPR015943">
    <property type="entry name" value="WD40/YVTN_repeat-like_dom_sf"/>
</dbReference>
<dbReference type="Pfam" id="PF00400">
    <property type="entry name" value="WD40"/>
    <property type="match status" value="10"/>
</dbReference>
<feature type="domain" description="DUF4062" evidence="5">
    <location>
        <begin position="74"/>
        <end position="160"/>
    </location>
</feature>
<dbReference type="RefSeq" id="XP_020916608.1">
    <property type="nucleotide sequence ID" value="XM_021060949.2"/>
</dbReference>
<dbReference type="SUPFAM" id="SSF52540">
    <property type="entry name" value="P-loop containing nucleoside triphosphate hydrolases"/>
    <property type="match status" value="1"/>
</dbReference>
<dbReference type="InterPro" id="IPR057588">
    <property type="entry name" value="NWD1/2-like_WH"/>
</dbReference>
<feature type="repeat" description="WD" evidence="3">
    <location>
        <begin position="1214"/>
        <end position="1255"/>
    </location>
</feature>
<dbReference type="Gene3D" id="1.25.40.370">
    <property type="match status" value="1"/>
</dbReference>
<name>A0A913Y824_EXADI</name>
<keyword evidence="1 3" id="KW-0853">WD repeat</keyword>
<dbReference type="Proteomes" id="UP000887567">
    <property type="component" value="Unplaced"/>
</dbReference>
<dbReference type="InterPro" id="IPR041452">
    <property type="entry name" value="APAF1_C"/>
</dbReference>
<evidence type="ECO:0000256" key="3">
    <source>
        <dbReference type="PROSITE-ProRule" id="PRU00221"/>
    </source>
</evidence>
<dbReference type="Pfam" id="PF13191">
    <property type="entry name" value="AAA_16"/>
    <property type="match status" value="1"/>
</dbReference>
<dbReference type="InterPro" id="IPR052752">
    <property type="entry name" value="NACHT-WD_repeat"/>
</dbReference>
<dbReference type="EnsemblMetazoa" id="XM_021060949.2">
    <property type="protein sequence ID" value="XP_020916608.1"/>
    <property type="gene ID" value="LOC110253992"/>
</dbReference>
<proteinExistence type="predicted"/>
<dbReference type="OMA" id="KHTITHA"/>
<evidence type="ECO:0000259" key="5">
    <source>
        <dbReference type="Pfam" id="PF13271"/>
    </source>
</evidence>
<evidence type="ECO:0000256" key="2">
    <source>
        <dbReference type="ARBA" id="ARBA00022737"/>
    </source>
</evidence>
<dbReference type="InterPro" id="IPR041664">
    <property type="entry name" value="AAA_16"/>
</dbReference>
<evidence type="ECO:0000259" key="4">
    <source>
        <dbReference type="Pfam" id="PF13191"/>
    </source>
</evidence>
<dbReference type="Pfam" id="PF17908">
    <property type="entry name" value="APAF1_C"/>
    <property type="match status" value="1"/>
</dbReference>
<dbReference type="SUPFAM" id="SSF50978">
    <property type="entry name" value="WD40 repeat-like"/>
    <property type="match status" value="3"/>
</dbReference>
<feature type="repeat" description="WD" evidence="3">
    <location>
        <begin position="977"/>
        <end position="1018"/>
    </location>
</feature>